<organism evidence="2">
    <name type="scientific">Cyprinus carpio</name>
    <name type="common">Common carp</name>
    <dbReference type="NCBI Taxonomy" id="7962"/>
    <lineage>
        <taxon>Eukaryota</taxon>
        <taxon>Metazoa</taxon>
        <taxon>Chordata</taxon>
        <taxon>Craniata</taxon>
        <taxon>Vertebrata</taxon>
        <taxon>Euteleostomi</taxon>
        <taxon>Actinopterygii</taxon>
        <taxon>Neopterygii</taxon>
        <taxon>Teleostei</taxon>
        <taxon>Ostariophysi</taxon>
        <taxon>Cypriniformes</taxon>
        <taxon>Cyprinidae</taxon>
        <taxon>Cyprininae</taxon>
        <taxon>Cyprinus</taxon>
    </lineage>
</organism>
<accession>A0A9Q9YM06</accession>
<dbReference type="PANTHER" id="PTHR15832">
    <property type="entry name" value="SHC (SRC HOMOLOGY DOMAIN C-TERMINAL) ADAPTOR HOMOLOG"/>
    <property type="match status" value="1"/>
</dbReference>
<name>A0A9Q9YM06_CYPCA</name>
<dbReference type="GO" id="GO:0014069">
    <property type="term" value="C:postsynaptic density"/>
    <property type="evidence" value="ECO:0007669"/>
    <property type="project" value="TreeGrafter"/>
</dbReference>
<reference evidence="2" key="1">
    <citation type="submission" date="2025-08" db="UniProtKB">
        <authorList>
            <consortium name="RefSeq"/>
        </authorList>
    </citation>
    <scope>IDENTIFICATION</scope>
    <source>
        <tissue evidence="2">Muscle</tissue>
    </source>
</reference>
<sequence>MAHAMCRVSLSTSRPSDAQFAFVSHNPGNSDAQLYCHLFRARHARAAQFLNLLLCRCFQLYFLEKHPEEAQDECSGKKPTRTPSLLNQGFPLSVSALVSFRRAPTQGLLPGAKVFSQPSTEQVSSPEEGPTSSPTLVRKMAIRTKGLRSGAYRSFTFTPIKQRHLQDKLSAPQEKEQASAKACKSPSLAETEEALAQAVWCWAGVSSDCSSSLLADDVLGAFLLCPHPKKPSRGSLIVRFPSGLVTHSIKNSKGKFRLEKCHNDFESLAALIEYYTEFSEELECSLSCARVNHCYDWEEIVNKSSRSLQDNKKGTVKNQSWV</sequence>
<feature type="region of interest" description="Disordered" evidence="1">
    <location>
        <begin position="111"/>
        <end position="136"/>
    </location>
</feature>
<dbReference type="GeneID" id="109099045"/>
<dbReference type="AlphaFoldDB" id="A0A9Q9YM06"/>
<proteinExistence type="predicted"/>
<evidence type="ECO:0000313" key="2">
    <source>
        <dbReference type="RefSeq" id="XP_042622695.1"/>
    </source>
</evidence>
<feature type="compositionally biased region" description="Low complexity" evidence="1">
    <location>
        <begin position="124"/>
        <end position="135"/>
    </location>
</feature>
<dbReference type="Proteomes" id="UP001155660">
    <property type="component" value="Chromosome A11"/>
</dbReference>
<dbReference type="PANTHER" id="PTHR15832:SF3">
    <property type="entry name" value="SH2 DOMAIN-CONTAINING PROTEIN 5"/>
    <property type="match status" value="1"/>
</dbReference>
<protein>
    <submittedName>
        <fullName evidence="2">SH2 domain-containing protein 5-like isoform X2</fullName>
    </submittedName>
</protein>
<dbReference type="RefSeq" id="XP_042622695.1">
    <property type="nucleotide sequence ID" value="XM_042766761.1"/>
</dbReference>
<evidence type="ECO:0000256" key="1">
    <source>
        <dbReference type="SAM" id="MobiDB-lite"/>
    </source>
</evidence>
<gene>
    <name evidence="2" type="primary">LOC109099045</name>
</gene>
<dbReference type="CDD" id="cd00173">
    <property type="entry name" value="SH2"/>
    <property type="match status" value="1"/>
</dbReference>